<organism evidence="1 2">
    <name type="scientific">Prunus yedoensis var. nudiflora</name>
    <dbReference type="NCBI Taxonomy" id="2094558"/>
    <lineage>
        <taxon>Eukaryota</taxon>
        <taxon>Viridiplantae</taxon>
        <taxon>Streptophyta</taxon>
        <taxon>Embryophyta</taxon>
        <taxon>Tracheophyta</taxon>
        <taxon>Spermatophyta</taxon>
        <taxon>Magnoliopsida</taxon>
        <taxon>eudicotyledons</taxon>
        <taxon>Gunneridae</taxon>
        <taxon>Pentapetalae</taxon>
        <taxon>rosids</taxon>
        <taxon>fabids</taxon>
        <taxon>Rosales</taxon>
        <taxon>Rosaceae</taxon>
        <taxon>Amygdaloideae</taxon>
        <taxon>Amygdaleae</taxon>
        <taxon>Prunus</taxon>
    </lineage>
</organism>
<dbReference type="AlphaFoldDB" id="A0A314UV68"/>
<protein>
    <submittedName>
        <fullName evidence="1">Uncharacterized protein</fullName>
    </submittedName>
</protein>
<reference evidence="1 2" key="1">
    <citation type="submission" date="2018-02" db="EMBL/GenBank/DDBJ databases">
        <title>Draft genome of wild Prunus yedoensis var. nudiflora.</title>
        <authorList>
            <person name="Baek S."/>
            <person name="Kim J.-H."/>
            <person name="Choi K."/>
            <person name="Kim G.-B."/>
            <person name="Cho A."/>
            <person name="Jang H."/>
            <person name="Shin C.-H."/>
            <person name="Yu H.-J."/>
            <person name="Mun J.-H."/>
        </authorList>
    </citation>
    <scope>NUCLEOTIDE SEQUENCE [LARGE SCALE GENOMIC DNA]</scope>
    <source>
        <strain evidence="2">cv. Jeju island</strain>
        <tissue evidence="1">Leaf</tissue>
    </source>
</reference>
<name>A0A314UV68_PRUYE</name>
<evidence type="ECO:0000313" key="2">
    <source>
        <dbReference type="Proteomes" id="UP000250321"/>
    </source>
</evidence>
<accession>A0A314UV68</accession>
<evidence type="ECO:0000313" key="1">
    <source>
        <dbReference type="EMBL" id="PQM40828.1"/>
    </source>
</evidence>
<dbReference type="Proteomes" id="UP000250321">
    <property type="component" value="Unassembled WGS sequence"/>
</dbReference>
<comment type="caution">
    <text evidence="1">The sequence shown here is derived from an EMBL/GenBank/DDBJ whole genome shotgun (WGS) entry which is preliminary data.</text>
</comment>
<gene>
    <name evidence="1" type="ORF">Pyn_12281</name>
</gene>
<keyword evidence="2" id="KW-1185">Reference proteome</keyword>
<sequence>MGEGVGVVGGVDGGDAVVDGGGATTDFGGEAVDGEFGAGAGPSAMDNATRASNIVRVSMARVRAMAL</sequence>
<proteinExistence type="predicted"/>
<dbReference type="EMBL" id="PJQY01003032">
    <property type="protein sequence ID" value="PQM40828.1"/>
    <property type="molecule type" value="Genomic_DNA"/>
</dbReference>